<gene>
    <name evidence="2" type="ORF">AVEN_5221_1</name>
</gene>
<evidence type="ECO:0000256" key="1">
    <source>
        <dbReference type="SAM" id="MobiDB-lite"/>
    </source>
</evidence>
<organism evidence="2 3">
    <name type="scientific">Araneus ventricosus</name>
    <name type="common">Orbweaver spider</name>
    <name type="synonym">Epeira ventricosa</name>
    <dbReference type="NCBI Taxonomy" id="182803"/>
    <lineage>
        <taxon>Eukaryota</taxon>
        <taxon>Metazoa</taxon>
        <taxon>Ecdysozoa</taxon>
        <taxon>Arthropoda</taxon>
        <taxon>Chelicerata</taxon>
        <taxon>Arachnida</taxon>
        <taxon>Araneae</taxon>
        <taxon>Araneomorphae</taxon>
        <taxon>Entelegynae</taxon>
        <taxon>Araneoidea</taxon>
        <taxon>Araneidae</taxon>
        <taxon>Araneus</taxon>
    </lineage>
</organism>
<feature type="compositionally biased region" description="Basic and acidic residues" evidence="1">
    <location>
        <begin position="39"/>
        <end position="55"/>
    </location>
</feature>
<evidence type="ECO:0000313" key="3">
    <source>
        <dbReference type="Proteomes" id="UP000499080"/>
    </source>
</evidence>
<proteinExistence type="predicted"/>
<feature type="region of interest" description="Disordered" evidence="1">
    <location>
        <begin position="1"/>
        <end position="60"/>
    </location>
</feature>
<dbReference type="AlphaFoldDB" id="A0A4Y2I222"/>
<reference evidence="2 3" key="1">
    <citation type="journal article" date="2019" name="Sci. Rep.">
        <title>Orb-weaving spider Araneus ventricosus genome elucidates the spidroin gene catalogue.</title>
        <authorList>
            <person name="Kono N."/>
            <person name="Nakamura H."/>
            <person name="Ohtoshi R."/>
            <person name="Moran D.A.P."/>
            <person name="Shinohara A."/>
            <person name="Yoshida Y."/>
            <person name="Fujiwara M."/>
            <person name="Mori M."/>
            <person name="Tomita M."/>
            <person name="Arakawa K."/>
        </authorList>
    </citation>
    <scope>NUCLEOTIDE SEQUENCE [LARGE SCALE GENOMIC DNA]</scope>
</reference>
<dbReference type="Proteomes" id="UP000499080">
    <property type="component" value="Unassembled WGS sequence"/>
</dbReference>
<sequence length="178" mass="20741">MAPNVNLQRRKRQRDAKRDIDKLRKELLKKEKQQKKQQKKEQKKQQEMERKKQQNKELSASLAKERCKRYYENQKKKEMAAGASAAKLQLNGGASTSTGSFTMSSGLVWLIFEQFNIDKDVLIIVMGDLNVDVKRNEKAFGFMKKHYDLNMVPTNYPNALGNSYILIQHLQETLVTNY</sequence>
<feature type="compositionally biased region" description="Basic and acidic residues" evidence="1">
    <location>
        <begin position="16"/>
        <end position="31"/>
    </location>
</feature>
<accession>A0A4Y2I222</accession>
<comment type="caution">
    <text evidence="2">The sequence shown here is derived from an EMBL/GenBank/DDBJ whole genome shotgun (WGS) entry which is preliminary data.</text>
</comment>
<protein>
    <submittedName>
        <fullName evidence="2">Uncharacterized protein</fullName>
    </submittedName>
</protein>
<dbReference type="EMBL" id="BGPR01002324">
    <property type="protein sequence ID" value="GBM71618.1"/>
    <property type="molecule type" value="Genomic_DNA"/>
</dbReference>
<evidence type="ECO:0000313" key="2">
    <source>
        <dbReference type="EMBL" id="GBM71618.1"/>
    </source>
</evidence>
<keyword evidence="3" id="KW-1185">Reference proteome</keyword>
<name>A0A4Y2I222_ARAVE</name>